<dbReference type="EMBL" id="BKCJ010378456">
    <property type="protein sequence ID" value="GFA16138.1"/>
    <property type="molecule type" value="Genomic_DNA"/>
</dbReference>
<reference evidence="1" key="1">
    <citation type="journal article" date="2019" name="Sci. Rep.">
        <title>Draft genome of Tanacetum cinerariifolium, the natural source of mosquito coil.</title>
        <authorList>
            <person name="Yamashiro T."/>
            <person name="Shiraishi A."/>
            <person name="Satake H."/>
            <person name="Nakayama K."/>
        </authorList>
    </citation>
    <scope>NUCLEOTIDE SEQUENCE</scope>
</reference>
<proteinExistence type="predicted"/>
<feature type="non-terminal residue" evidence="1">
    <location>
        <position position="1"/>
    </location>
</feature>
<gene>
    <name evidence="1" type="ORF">Tci_588110</name>
</gene>
<comment type="caution">
    <text evidence="1">The sequence shown here is derived from an EMBL/GenBank/DDBJ whole genome shotgun (WGS) entry which is preliminary data.</text>
</comment>
<feature type="non-terminal residue" evidence="1">
    <location>
        <position position="319"/>
    </location>
</feature>
<name>A0A699J7S3_TANCI</name>
<accession>A0A699J7S3</accession>
<evidence type="ECO:0000313" key="1">
    <source>
        <dbReference type="EMBL" id="GFA16138.1"/>
    </source>
</evidence>
<dbReference type="AlphaFoldDB" id="A0A699J7S3"/>
<organism evidence="1">
    <name type="scientific">Tanacetum cinerariifolium</name>
    <name type="common">Dalmatian daisy</name>
    <name type="synonym">Chrysanthemum cinerariifolium</name>
    <dbReference type="NCBI Taxonomy" id="118510"/>
    <lineage>
        <taxon>Eukaryota</taxon>
        <taxon>Viridiplantae</taxon>
        <taxon>Streptophyta</taxon>
        <taxon>Embryophyta</taxon>
        <taxon>Tracheophyta</taxon>
        <taxon>Spermatophyta</taxon>
        <taxon>Magnoliopsida</taxon>
        <taxon>eudicotyledons</taxon>
        <taxon>Gunneridae</taxon>
        <taxon>Pentapetalae</taxon>
        <taxon>asterids</taxon>
        <taxon>campanulids</taxon>
        <taxon>Asterales</taxon>
        <taxon>Asteraceae</taxon>
        <taxon>Asteroideae</taxon>
        <taxon>Anthemideae</taxon>
        <taxon>Anthemidinae</taxon>
        <taxon>Tanacetum</taxon>
    </lineage>
</organism>
<protein>
    <submittedName>
        <fullName evidence="1">Uncharacterized protein</fullName>
    </submittedName>
</protein>
<sequence length="319" mass="36437">LGIAEAQATQTVITHNAAYQADDLDAYDSDCDELNTAKVALMAKLSRYGSDALTEVHNHDNVNNNMINQVVQAMPSSEQSNIVNHSETKITSDSNIIPYSQYFFYDHTTKQALGFQNPFYLKKARQLEPKLYDDFETRFVPQTELSAEQAFWSQNYVNSPEPSPSSRPTKVEIPKELHKVIMEDKIKKELKEIETINIELDHRVTMLIENEHLKQNYKQLYDSIKSSRIRSKEQCDDLINQVNLKSIENSDLKASLQEKVLVLIALKDNLRKLKGKAVVDDAVSSHPIDPEMLKVDVAPLAPKLRNNRTVHSDYIRHTQ</sequence>